<feature type="domain" description="4Fe-4S ferredoxin-type" evidence="1">
    <location>
        <begin position="1"/>
        <end position="30"/>
    </location>
</feature>
<gene>
    <name evidence="2" type="ORF">CHKLHMKO_00102</name>
</gene>
<dbReference type="PROSITE" id="PS51379">
    <property type="entry name" value="4FE4S_FER_2"/>
    <property type="match status" value="2"/>
</dbReference>
<reference evidence="2" key="1">
    <citation type="submission" date="2020-10" db="EMBL/GenBank/DDBJ databases">
        <authorList>
            <person name="Hahn C.J."/>
            <person name="Laso-Perez R."/>
            <person name="Vulcano F."/>
            <person name="Vaziourakis K.-M."/>
            <person name="Stokke R."/>
            <person name="Steen I.H."/>
            <person name="Teske A."/>
            <person name="Boetius A."/>
            <person name="Liebeke M."/>
            <person name="Amann R."/>
            <person name="Knittel K."/>
        </authorList>
    </citation>
    <scope>NUCLEOTIDE SEQUENCE</scope>
    <source>
        <strain evidence="2">Gfbio:e3339647-f889-4370-9287-4fb5cb688e4c:AG392O15_GoMArc1</strain>
    </source>
</reference>
<name>A0A811T6Y6_9EURY</name>
<evidence type="ECO:0000259" key="1">
    <source>
        <dbReference type="PROSITE" id="PS51379"/>
    </source>
</evidence>
<proteinExistence type="predicted"/>
<comment type="caution">
    <text evidence="2">The sequence shown here is derived from an EMBL/GenBank/DDBJ whole genome shotgun (WGS) entry which is preliminary data.</text>
</comment>
<protein>
    <submittedName>
        <fullName evidence="2">4Fe-4S binding domain protein</fullName>
    </submittedName>
</protein>
<organism evidence="2 3">
    <name type="scientific">Candidatus Argoarchaeum ethanivorans</name>
    <dbReference type="NCBI Taxonomy" id="2608793"/>
    <lineage>
        <taxon>Archaea</taxon>
        <taxon>Methanobacteriati</taxon>
        <taxon>Methanobacteriota</taxon>
        <taxon>Stenosarchaea group</taxon>
        <taxon>Methanomicrobia</taxon>
        <taxon>Methanosarcinales</taxon>
        <taxon>Methanosarcinales incertae sedis</taxon>
        <taxon>GOM Arc I cluster</taxon>
        <taxon>Candidatus Argoarchaeum</taxon>
    </lineage>
</organism>
<dbReference type="GO" id="GO:0016491">
    <property type="term" value="F:oxidoreductase activity"/>
    <property type="evidence" value="ECO:0007669"/>
    <property type="project" value="UniProtKB-ARBA"/>
</dbReference>
<evidence type="ECO:0000313" key="2">
    <source>
        <dbReference type="EMBL" id="CAD6491249.1"/>
    </source>
</evidence>
<dbReference type="EMBL" id="CAJHIO010000003">
    <property type="protein sequence ID" value="CAD6491249.1"/>
    <property type="molecule type" value="Genomic_DNA"/>
</dbReference>
<dbReference type="Gene3D" id="3.30.70.20">
    <property type="match status" value="1"/>
</dbReference>
<feature type="domain" description="4Fe-4S ferredoxin-type" evidence="1">
    <location>
        <begin position="32"/>
        <end position="58"/>
    </location>
</feature>
<evidence type="ECO:0000313" key="3">
    <source>
        <dbReference type="Proteomes" id="UP000610373"/>
    </source>
</evidence>
<sequence length="58" mass="6303">MTVTVNRYKCGYCGACVSVCPRAALELVETWIEINDSCNDCNTCVNICPIGAIESVKE</sequence>
<dbReference type="Pfam" id="PF00037">
    <property type="entry name" value="Fer4"/>
    <property type="match status" value="2"/>
</dbReference>
<dbReference type="AlphaFoldDB" id="A0A811T6Y6"/>
<dbReference type="InterPro" id="IPR017896">
    <property type="entry name" value="4Fe4S_Fe-S-bd"/>
</dbReference>
<dbReference type="SUPFAM" id="SSF54862">
    <property type="entry name" value="4Fe-4S ferredoxins"/>
    <property type="match status" value="1"/>
</dbReference>
<accession>A0A811T6Y6</accession>
<dbReference type="PROSITE" id="PS00198">
    <property type="entry name" value="4FE4S_FER_1"/>
    <property type="match status" value="1"/>
</dbReference>
<dbReference type="Proteomes" id="UP000610373">
    <property type="component" value="Unassembled WGS sequence"/>
</dbReference>
<dbReference type="InterPro" id="IPR017900">
    <property type="entry name" value="4Fe4S_Fe_S_CS"/>
</dbReference>